<dbReference type="Proteomes" id="UP000013009">
    <property type="component" value="Unassembled WGS sequence"/>
</dbReference>
<reference evidence="1 2" key="1">
    <citation type="submission" date="2013-02" db="EMBL/GenBank/DDBJ databases">
        <title>The Genome Sequence of Acinetobacter sp. NIPH 1859.</title>
        <authorList>
            <consortium name="The Broad Institute Genome Sequencing Platform"/>
            <consortium name="The Broad Institute Genome Sequencing Center for Infectious Disease"/>
            <person name="Cerqueira G."/>
            <person name="Feldgarden M."/>
            <person name="Courvalin P."/>
            <person name="Perichon B."/>
            <person name="Grillot-Courvalin C."/>
            <person name="Clermont D."/>
            <person name="Rocha E."/>
            <person name="Yoon E.-J."/>
            <person name="Nemec A."/>
            <person name="Walker B."/>
            <person name="Young S.K."/>
            <person name="Zeng Q."/>
            <person name="Gargeya S."/>
            <person name="Fitzgerald M."/>
            <person name="Haas B."/>
            <person name="Abouelleil A."/>
            <person name="Alvarado L."/>
            <person name="Arachchi H.M."/>
            <person name="Berlin A.M."/>
            <person name="Chapman S.B."/>
            <person name="Dewar J."/>
            <person name="Goldberg J."/>
            <person name="Griggs A."/>
            <person name="Gujja S."/>
            <person name="Hansen M."/>
            <person name="Howarth C."/>
            <person name="Imamovic A."/>
            <person name="Larimer J."/>
            <person name="McCowan C."/>
            <person name="Murphy C."/>
            <person name="Neiman D."/>
            <person name="Pearson M."/>
            <person name="Priest M."/>
            <person name="Roberts A."/>
            <person name="Saif S."/>
            <person name="Shea T."/>
            <person name="Sisk P."/>
            <person name="Sykes S."/>
            <person name="Wortman J."/>
            <person name="Nusbaum C."/>
            <person name="Birren B."/>
        </authorList>
    </citation>
    <scope>NUCLEOTIDE SEQUENCE [LARGE SCALE GENOMIC DNA]</scope>
    <source>
        <strain evidence="1 2">NIPH 1859</strain>
    </source>
</reference>
<evidence type="ECO:0000313" key="2">
    <source>
        <dbReference type="Proteomes" id="UP000013009"/>
    </source>
</evidence>
<dbReference type="PATRIC" id="fig|1217695.3.peg.2293"/>
<name>N9PJS0_9GAMM</name>
<dbReference type="PROSITE" id="PS51257">
    <property type="entry name" value="PROKAR_LIPOPROTEIN"/>
    <property type="match status" value="1"/>
</dbReference>
<accession>N9PJS0</accession>
<dbReference type="EMBL" id="APRZ01000017">
    <property type="protein sequence ID" value="ENX33698.1"/>
    <property type="molecule type" value="Genomic_DNA"/>
</dbReference>
<dbReference type="AlphaFoldDB" id="N9PJS0"/>
<evidence type="ECO:0008006" key="3">
    <source>
        <dbReference type="Google" id="ProtNLM"/>
    </source>
</evidence>
<keyword evidence="2" id="KW-1185">Reference proteome</keyword>
<organism evidence="1 2">
    <name type="scientific">Acinetobacter colistiniresistens</name>
    <dbReference type="NCBI Taxonomy" id="280145"/>
    <lineage>
        <taxon>Bacteria</taxon>
        <taxon>Pseudomonadati</taxon>
        <taxon>Pseudomonadota</taxon>
        <taxon>Gammaproteobacteria</taxon>
        <taxon>Moraxellales</taxon>
        <taxon>Moraxellaceae</taxon>
        <taxon>Acinetobacter</taxon>
    </lineage>
</organism>
<gene>
    <name evidence="1" type="ORF">F889_02361</name>
</gene>
<dbReference type="HOGENOM" id="CLU_3113521_0_0_6"/>
<proteinExistence type="predicted"/>
<protein>
    <recommendedName>
        <fullName evidence="3">Lipoprotein</fullName>
    </recommendedName>
</protein>
<evidence type="ECO:0000313" key="1">
    <source>
        <dbReference type="EMBL" id="ENX33698.1"/>
    </source>
</evidence>
<comment type="caution">
    <text evidence="1">The sequence shown here is derived from an EMBL/GenBank/DDBJ whole genome shotgun (WGS) entry which is preliminary data.</text>
</comment>
<sequence length="50" mass="5658">MRYLIFLSILLQSLTGCDVKANKFSKEDLGVNLDLSKINNVVKSKDNNEK</sequence>